<dbReference type="AlphaFoldDB" id="A0AAD9G6Y6"/>
<feature type="compositionally biased region" description="Basic and acidic residues" evidence="1">
    <location>
        <begin position="201"/>
        <end position="213"/>
    </location>
</feature>
<comment type="caution">
    <text evidence="2">The sequence shown here is derived from an EMBL/GenBank/DDBJ whole genome shotgun (WGS) entry which is preliminary data.</text>
</comment>
<reference evidence="2" key="2">
    <citation type="submission" date="2021-05" db="EMBL/GenBank/DDBJ databases">
        <authorList>
            <person name="Pain A."/>
        </authorList>
    </citation>
    <scope>NUCLEOTIDE SEQUENCE</scope>
    <source>
        <strain evidence="2">1802A</strain>
    </source>
</reference>
<dbReference type="EMBL" id="JAHBMH010000073">
    <property type="protein sequence ID" value="KAK1932951.1"/>
    <property type="molecule type" value="Genomic_DNA"/>
</dbReference>
<evidence type="ECO:0000256" key="1">
    <source>
        <dbReference type="SAM" id="MobiDB-lite"/>
    </source>
</evidence>
<sequence>MMVNKPENEREDLYRLRVLTNKLRKAVNGGKDLNKDKYQRYYHKWTTIRDDLEKEALAALDSGRTKQFEEIAESMHSAAEIVEQFKVKLHRTNKTPKSKNNVNNGKKPQELEKWASFSENDNDWNLEDGATDNVNGGRIELKSEARGQTYGGRQYLDLCQVGRGITRERRNANHPNVDKFSSGSLALPINCSRSTSISLHESSDRNSIDRIGKYDNYNESDNGGHAREPQKISSAASQRVAMRNIKGKEVDNPRPPDTNRMIDVNHTQRKQRDVVMASTNRGKHVYNGFTASEADDELKHRSNKVEGFNKVDITTHAPTLYDEKHERLTIGAEGEIDLALYMTYSKILEKCLMLIDSDILGPTLMDKTLQEKILMCTRFVDTHNGGYRREVSFKPGKKMLKGEDDGALRAANTNVGTKPITESLPEPLWRVKEDGGVSEYIGKYLAKGGTLFDGILFMINLSLDTIQGSSEAEVHVEVLRKMHSVEITTGLCGHGTDTIKIIKRSATAFTFRCDPATWTYSFPSLVVKSVESDGTKREFIIKAPIGPSIFLQPLDISQEKINRIVKNNSNVGFYTMHKTFAPRNKLEMSSLLAALSKNFHINKTNTKHTLAAVDNHDEIIVATLHNEGKLIVVQSWSPSEKLISSACSHVKEIAAYLSVETNEKLADMAMRSCNIFPLEFEKDTRTTHTTSV</sequence>
<protein>
    <submittedName>
        <fullName evidence="2">Uncharacterized protein</fullName>
    </submittedName>
</protein>
<keyword evidence="3" id="KW-1185">Reference proteome</keyword>
<proteinExistence type="predicted"/>
<name>A0AAD9G6Y6_BABDI</name>
<dbReference type="Proteomes" id="UP001195914">
    <property type="component" value="Unassembled WGS sequence"/>
</dbReference>
<feature type="region of interest" description="Disordered" evidence="1">
    <location>
        <begin position="201"/>
        <end position="234"/>
    </location>
</feature>
<organism evidence="2 3">
    <name type="scientific">Babesia divergens</name>
    <dbReference type="NCBI Taxonomy" id="32595"/>
    <lineage>
        <taxon>Eukaryota</taxon>
        <taxon>Sar</taxon>
        <taxon>Alveolata</taxon>
        <taxon>Apicomplexa</taxon>
        <taxon>Aconoidasida</taxon>
        <taxon>Piroplasmida</taxon>
        <taxon>Babesiidae</taxon>
        <taxon>Babesia</taxon>
    </lineage>
</organism>
<evidence type="ECO:0000313" key="2">
    <source>
        <dbReference type="EMBL" id="KAK1932951.1"/>
    </source>
</evidence>
<accession>A0AAD9G6Y6</accession>
<gene>
    <name evidence="2" type="ORF">X943_001564</name>
</gene>
<evidence type="ECO:0000313" key="3">
    <source>
        <dbReference type="Proteomes" id="UP001195914"/>
    </source>
</evidence>
<reference evidence="2" key="1">
    <citation type="journal article" date="2014" name="Nucleic Acids Res.">
        <title>The evolutionary dynamics of variant antigen genes in Babesia reveal a history of genomic innovation underlying host-parasite interaction.</title>
        <authorList>
            <person name="Jackson A.P."/>
            <person name="Otto T.D."/>
            <person name="Darby A."/>
            <person name="Ramaprasad A."/>
            <person name="Xia D."/>
            <person name="Echaide I.E."/>
            <person name="Farber M."/>
            <person name="Gahlot S."/>
            <person name="Gamble J."/>
            <person name="Gupta D."/>
            <person name="Gupta Y."/>
            <person name="Jackson L."/>
            <person name="Malandrin L."/>
            <person name="Malas T.B."/>
            <person name="Moussa E."/>
            <person name="Nair M."/>
            <person name="Reid A.J."/>
            <person name="Sanders M."/>
            <person name="Sharma J."/>
            <person name="Tracey A."/>
            <person name="Quail M.A."/>
            <person name="Weir W."/>
            <person name="Wastling J.M."/>
            <person name="Hall N."/>
            <person name="Willadsen P."/>
            <person name="Lingelbach K."/>
            <person name="Shiels B."/>
            <person name="Tait A."/>
            <person name="Berriman M."/>
            <person name="Allred D.R."/>
            <person name="Pain A."/>
        </authorList>
    </citation>
    <scope>NUCLEOTIDE SEQUENCE</scope>
    <source>
        <strain evidence="2">1802A</strain>
    </source>
</reference>